<feature type="transmembrane region" description="Helical" evidence="1">
    <location>
        <begin position="32"/>
        <end position="48"/>
    </location>
</feature>
<reference evidence="2 3" key="1">
    <citation type="submission" date="2021-11" db="EMBL/GenBank/DDBJ databases">
        <title>Genome sequence.</title>
        <authorList>
            <person name="Sun Q."/>
        </authorList>
    </citation>
    <scope>NUCLEOTIDE SEQUENCE [LARGE SCALE GENOMIC DNA]</scope>
    <source>
        <strain evidence="2 3">KCTC 12005</strain>
    </source>
</reference>
<dbReference type="AlphaFoldDB" id="A0AAW4XXQ0"/>
<keyword evidence="3" id="KW-1185">Reference proteome</keyword>
<name>A0AAW4XXQ0_9BURK</name>
<keyword evidence="1" id="KW-0472">Membrane</keyword>
<evidence type="ECO:0000313" key="2">
    <source>
        <dbReference type="EMBL" id="MCD2166359.1"/>
    </source>
</evidence>
<proteinExistence type="predicted"/>
<protein>
    <recommendedName>
        <fullName evidence="4">DNA gyrase subunit B</fullName>
    </recommendedName>
</protein>
<evidence type="ECO:0000256" key="1">
    <source>
        <dbReference type="SAM" id="Phobius"/>
    </source>
</evidence>
<dbReference type="RefSeq" id="WP_230776382.1">
    <property type="nucleotide sequence ID" value="NZ_JAJNCT010000020.1"/>
</dbReference>
<accession>A0AAW4XXQ0</accession>
<dbReference type="EMBL" id="JAJNCT010000020">
    <property type="protein sequence ID" value="MCD2166359.1"/>
    <property type="molecule type" value="Genomic_DNA"/>
</dbReference>
<comment type="caution">
    <text evidence="2">The sequence shown here is derived from an EMBL/GenBank/DDBJ whole genome shotgun (WGS) entry which is preliminary data.</text>
</comment>
<feature type="transmembrane region" description="Helical" evidence="1">
    <location>
        <begin position="127"/>
        <end position="147"/>
    </location>
</feature>
<feature type="transmembrane region" description="Helical" evidence="1">
    <location>
        <begin position="153"/>
        <end position="174"/>
    </location>
</feature>
<feature type="transmembrane region" description="Helical" evidence="1">
    <location>
        <begin position="77"/>
        <end position="97"/>
    </location>
</feature>
<gene>
    <name evidence="2" type="ORF">LPW39_14645</name>
</gene>
<sequence>MGMRSALNWALVGLTVLYPLVVYATIGRVAPQWLALLIVVLAVGRALIAQQKFWWLVAAGAAALGLAAWLGNDPLMVKLYPVWVNAVLLAVFGYSLLHPPSVVERLARLQEPALPASGVLYTRKVTLVWCLFFVLNGAVAAITTLWASDSVWAFYNGLLAYVLMGCLMGGEWLVRRHVRQAAPGI</sequence>
<feature type="transmembrane region" description="Helical" evidence="1">
    <location>
        <begin position="53"/>
        <end position="71"/>
    </location>
</feature>
<evidence type="ECO:0008006" key="4">
    <source>
        <dbReference type="Google" id="ProtNLM"/>
    </source>
</evidence>
<evidence type="ECO:0000313" key="3">
    <source>
        <dbReference type="Proteomes" id="UP001199260"/>
    </source>
</evidence>
<feature type="transmembrane region" description="Helical" evidence="1">
    <location>
        <begin position="7"/>
        <end position="26"/>
    </location>
</feature>
<organism evidence="2 3">
    <name type="scientific">Comamonas koreensis</name>
    <dbReference type="NCBI Taxonomy" id="160825"/>
    <lineage>
        <taxon>Bacteria</taxon>
        <taxon>Pseudomonadati</taxon>
        <taxon>Pseudomonadota</taxon>
        <taxon>Betaproteobacteria</taxon>
        <taxon>Burkholderiales</taxon>
        <taxon>Comamonadaceae</taxon>
        <taxon>Comamonas</taxon>
    </lineage>
</organism>
<keyword evidence="1" id="KW-1133">Transmembrane helix</keyword>
<dbReference type="Proteomes" id="UP001199260">
    <property type="component" value="Unassembled WGS sequence"/>
</dbReference>
<keyword evidence="1" id="KW-0812">Transmembrane</keyword>